<dbReference type="GO" id="GO:0051666">
    <property type="term" value="P:actin cortical patch localization"/>
    <property type="evidence" value="ECO:0007669"/>
    <property type="project" value="InterPro"/>
</dbReference>
<accession>A0A9N9NUY4</accession>
<dbReference type="GO" id="GO:0006897">
    <property type="term" value="P:endocytosis"/>
    <property type="evidence" value="ECO:0007669"/>
    <property type="project" value="InterPro"/>
</dbReference>
<sequence>MKKIGKLKQWANEKVGASQKTQTTDEFQELQQRTDARHSGVDKLIFATSSYLKVMSKKVASIEEKTKALPIESLGIAMRVYGEELGSDSSYGAALVKLGTANEKVASCQLEHASKVREEFLESLDASIEELKQYQQMNRKLESRRLNYDAKLNKMQKSKKEKPELEEEMRSAKEKYENTKDELHKKMITINESEDQYIQELTAFLDSQLEYFKNSYEILSNLKKDWVQSSSTTSTRRSRTSKNNKDSNNSQSDEPDDQNSDNESSHSHSSYNRSRESRSTARKSKNYASNNSKKDGNNLSVPNASTRNKSSGSSVKSLDSEGRQSPARRTSGSFTQKKQVKAVYSYEGDGEDELAIEEGDIITVLEEHEGWWIGEIIDDDGTRRRGMFPANYTEELPTKSSRRVSNSIREPSHEDDDQNDEQIYEEPNQFEDNESNEESPQKKASSRNNYHSVPPRKTSSRSSTHSSTSSAIPPVPSRTSKPPPSRSSISRQKATDYSSTAANISRTNTPPNVSTSRNSYIPQEFLGKNTASNDDVEPCAECGCDDFSPN</sequence>
<dbReference type="PROSITE" id="PS50002">
    <property type="entry name" value="SH3"/>
    <property type="match status" value="1"/>
</dbReference>
<dbReference type="AlphaFoldDB" id="A0A9N9NUY4"/>
<evidence type="ECO:0000256" key="1">
    <source>
        <dbReference type="ARBA" id="ARBA00004245"/>
    </source>
</evidence>
<dbReference type="GO" id="GO:0015629">
    <property type="term" value="C:actin cytoskeleton"/>
    <property type="evidence" value="ECO:0007669"/>
    <property type="project" value="TreeGrafter"/>
</dbReference>
<dbReference type="CDD" id="cd00174">
    <property type="entry name" value="SH3"/>
    <property type="match status" value="1"/>
</dbReference>
<dbReference type="Gene3D" id="1.20.1270.60">
    <property type="entry name" value="Arfaptin homology (AH) domain/BAR domain"/>
    <property type="match status" value="1"/>
</dbReference>
<evidence type="ECO:0000256" key="4">
    <source>
        <dbReference type="ARBA" id="ARBA00023212"/>
    </source>
</evidence>
<dbReference type="SUPFAM" id="SSF50044">
    <property type="entry name" value="SH3-domain"/>
    <property type="match status" value="1"/>
</dbReference>
<keyword evidence="2 5" id="KW-0728">SH3 domain</keyword>
<reference evidence="9" key="1">
    <citation type="submission" date="2021-06" db="EMBL/GenBank/DDBJ databases">
        <authorList>
            <person name="Kallberg Y."/>
            <person name="Tangrot J."/>
            <person name="Rosling A."/>
        </authorList>
    </citation>
    <scope>NUCLEOTIDE SEQUENCE</scope>
    <source>
        <strain evidence="9">FL966</strain>
    </source>
</reference>
<feature type="domain" description="BAR" evidence="8">
    <location>
        <begin position="12"/>
        <end position="235"/>
    </location>
</feature>
<feature type="region of interest" description="Disordered" evidence="6">
    <location>
        <begin position="226"/>
        <end position="339"/>
    </location>
</feature>
<comment type="caution">
    <text evidence="9">The sequence shown here is derived from an EMBL/GenBank/DDBJ whole genome shotgun (WGS) entry which is preliminary data.</text>
</comment>
<organism evidence="9 10">
    <name type="scientific">Cetraspora pellucida</name>
    <dbReference type="NCBI Taxonomy" id="1433469"/>
    <lineage>
        <taxon>Eukaryota</taxon>
        <taxon>Fungi</taxon>
        <taxon>Fungi incertae sedis</taxon>
        <taxon>Mucoromycota</taxon>
        <taxon>Glomeromycotina</taxon>
        <taxon>Glomeromycetes</taxon>
        <taxon>Diversisporales</taxon>
        <taxon>Gigasporaceae</taxon>
        <taxon>Cetraspora</taxon>
    </lineage>
</organism>
<dbReference type="PRINTS" id="PR00452">
    <property type="entry name" value="SH3DOMAIN"/>
</dbReference>
<dbReference type="SMART" id="SM00326">
    <property type="entry name" value="SH3"/>
    <property type="match status" value="1"/>
</dbReference>
<feature type="compositionally biased region" description="Pro residues" evidence="6">
    <location>
        <begin position="473"/>
        <end position="485"/>
    </location>
</feature>
<dbReference type="InterPro" id="IPR001452">
    <property type="entry name" value="SH3_domain"/>
</dbReference>
<feature type="region of interest" description="Disordered" evidence="6">
    <location>
        <begin position="154"/>
        <end position="178"/>
    </location>
</feature>
<dbReference type="PANTHER" id="PTHR47174:SF3">
    <property type="entry name" value="BRIDGING INTEGRATOR 3"/>
    <property type="match status" value="1"/>
</dbReference>
<dbReference type="InterPro" id="IPR027267">
    <property type="entry name" value="AH/BAR_dom_sf"/>
</dbReference>
<feature type="non-terminal residue" evidence="9">
    <location>
        <position position="550"/>
    </location>
</feature>
<feature type="domain" description="SH3" evidence="7">
    <location>
        <begin position="335"/>
        <end position="398"/>
    </location>
</feature>
<feature type="compositionally biased region" description="Low complexity" evidence="6">
    <location>
        <begin position="460"/>
        <end position="470"/>
    </location>
</feature>
<dbReference type="SMART" id="SM00721">
    <property type="entry name" value="BAR"/>
    <property type="match status" value="1"/>
</dbReference>
<feature type="compositionally biased region" description="Basic and acidic residues" evidence="6">
    <location>
        <begin position="168"/>
        <end position="178"/>
    </location>
</feature>
<feature type="compositionally biased region" description="Polar residues" evidence="6">
    <location>
        <begin position="18"/>
        <end position="31"/>
    </location>
</feature>
<dbReference type="Gene3D" id="2.30.30.40">
    <property type="entry name" value="SH3 Domains"/>
    <property type="match status" value="1"/>
</dbReference>
<dbReference type="OrthoDB" id="14167at2759"/>
<dbReference type="InterPro" id="IPR004148">
    <property type="entry name" value="BAR_dom"/>
</dbReference>
<evidence type="ECO:0000259" key="8">
    <source>
        <dbReference type="PROSITE" id="PS51021"/>
    </source>
</evidence>
<evidence type="ECO:0000256" key="6">
    <source>
        <dbReference type="SAM" id="MobiDB-lite"/>
    </source>
</evidence>
<dbReference type="GO" id="GO:0008289">
    <property type="term" value="F:lipid binding"/>
    <property type="evidence" value="ECO:0007669"/>
    <property type="project" value="TreeGrafter"/>
</dbReference>
<keyword evidence="10" id="KW-1185">Reference proteome</keyword>
<dbReference type="SUPFAM" id="SSF103657">
    <property type="entry name" value="BAR/IMD domain-like"/>
    <property type="match status" value="1"/>
</dbReference>
<dbReference type="GO" id="GO:0097320">
    <property type="term" value="P:plasma membrane tubulation"/>
    <property type="evidence" value="ECO:0007669"/>
    <property type="project" value="TreeGrafter"/>
</dbReference>
<feature type="compositionally biased region" description="Polar residues" evidence="6">
    <location>
        <begin position="327"/>
        <end position="337"/>
    </location>
</feature>
<dbReference type="GO" id="GO:0043332">
    <property type="term" value="C:mating projection tip"/>
    <property type="evidence" value="ECO:0007669"/>
    <property type="project" value="TreeGrafter"/>
</dbReference>
<dbReference type="InterPro" id="IPR046982">
    <property type="entry name" value="BIN3/RVS161-like"/>
</dbReference>
<dbReference type="Proteomes" id="UP000789759">
    <property type="component" value="Unassembled WGS sequence"/>
</dbReference>
<evidence type="ECO:0000313" key="9">
    <source>
        <dbReference type="EMBL" id="CAG8766535.1"/>
    </source>
</evidence>
<dbReference type="GO" id="GO:1990528">
    <property type="term" value="C:Rvs161p-Rvs167p complex"/>
    <property type="evidence" value="ECO:0007669"/>
    <property type="project" value="TreeGrafter"/>
</dbReference>
<protein>
    <submittedName>
        <fullName evidence="9">6583_t:CDS:1</fullName>
    </submittedName>
</protein>
<evidence type="ECO:0000256" key="2">
    <source>
        <dbReference type="ARBA" id="ARBA00022443"/>
    </source>
</evidence>
<feature type="compositionally biased region" description="Low complexity" evidence="6">
    <location>
        <begin position="305"/>
        <end position="317"/>
    </location>
</feature>
<feature type="region of interest" description="Disordered" evidence="6">
    <location>
        <begin position="1"/>
        <end position="33"/>
    </location>
</feature>
<name>A0A9N9NUY4_9GLOM</name>
<dbReference type="EMBL" id="CAJVQA010020958">
    <property type="protein sequence ID" value="CAG8766535.1"/>
    <property type="molecule type" value="Genomic_DNA"/>
</dbReference>
<feature type="compositionally biased region" description="Polar residues" evidence="6">
    <location>
        <begin position="442"/>
        <end position="451"/>
    </location>
</feature>
<evidence type="ECO:0000313" key="10">
    <source>
        <dbReference type="Proteomes" id="UP000789759"/>
    </source>
</evidence>
<comment type="subcellular location">
    <subcellularLocation>
        <location evidence="1">Cytoplasm</location>
        <location evidence="1">Cytoskeleton</location>
    </subcellularLocation>
</comment>
<dbReference type="Pfam" id="PF14604">
    <property type="entry name" value="SH3_9"/>
    <property type="match status" value="1"/>
</dbReference>
<evidence type="ECO:0000256" key="3">
    <source>
        <dbReference type="ARBA" id="ARBA00022490"/>
    </source>
</evidence>
<dbReference type="GO" id="GO:0031097">
    <property type="term" value="C:medial cortex"/>
    <property type="evidence" value="ECO:0007669"/>
    <property type="project" value="TreeGrafter"/>
</dbReference>
<keyword evidence="4" id="KW-0206">Cytoskeleton</keyword>
<feature type="region of interest" description="Disordered" evidence="6">
    <location>
        <begin position="389"/>
        <end position="519"/>
    </location>
</feature>
<feature type="compositionally biased region" description="Acidic residues" evidence="6">
    <location>
        <begin position="413"/>
        <end position="437"/>
    </location>
</feature>
<dbReference type="InterPro" id="IPR036028">
    <property type="entry name" value="SH3-like_dom_sf"/>
</dbReference>
<keyword evidence="3" id="KW-0963">Cytoplasm</keyword>
<dbReference type="PROSITE" id="PS51021">
    <property type="entry name" value="BAR"/>
    <property type="match status" value="1"/>
</dbReference>
<proteinExistence type="predicted"/>
<dbReference type="PANTHER" id="PTHR47174">
    <property type="entry name" value="BRIDGING INTEGRATOR 3"/>
    <property type="match status" value="1"/>
</dbReference>
<gene>
    <name evidence="9" type="ORF">CPELLU_LOCUS15616</name>
</gene>
<evidence type="ECO:0000259" key="7">
    <source>
        <dbReference type="PROSITE" id="PS50002"/>
    </source>
</evidence>
<evidence type="ECO:0000256" key="5">
    <source>
        <dbReference type="PROSITE-ProRule" id="PRU00192"/>
    </source>
</evidence>
<feature type="compositionally biased region" description="Polar residues" evidence="6">
    <location>
        <begin position="495"/>
        <end position="519"/>
    </location>
</feature>
<dbReference type="Pfam" id="PF03114">
    <property type="entry name" value="BAR"/>
    <property type="match status" value="1"/>
</dbReference>